<dbReference type="Proteomes" id="UP000078582">
    <property type="component" value="Chromosome"/>
</dbReference>
<dbReference type="GeneID" id="42981341"/>
<accession>A0A192H129</accession>
<dbReference type="InterPro" id="IPR013196">
    <property type="entry name" value="HTH_11"/>
</dbReference>
<dbReference type="InterPro" id="IPR016152">
    <property type="entry name" value="PTrfase/Anion_transptr"/>
</dbReference>
<evidence type="ECO:0000313" key="3">
    <source>
        <dbReference type="Proteomes" id="UP000078582"/>
    </source>
</evidence>
<reference evidence="2 3" key="1">
    <citation type="submission" date="2016-03" db="EMBL/GenBank/DDBJ databases">
        <title>Pediococcus and Lactobacillus from brewery environment - whole genome sequencing and assembly.</title>
        <authorList>
            <person name="Behr J."/>
            <person name="Geissler A.J."/>
            <person name="Vogel R.F."/>
        </authorList>
    </citation>
    <scope>NUCLEOTIDE SEQUENCE [LARGE SCALE GENOMIC DNA]</scope>
    <source>
        <strain evidence="2 3">TMW 1.1989</strain>
    </source>
</reference>
<dbReference type="InterPro" id="IPR050661">
    <property type="entry name" value="BglG_antiterminators"/>
</dbReference>
<evidence type="ECO:0000259" key="1">
    <source>
        <dbReference type="Pfam" id="PF08279"/>
    </source>
</evidence>
<dbReference type="InterPro" id="IPR036388">
    <property type="entry name" value="WH-like_DNA-bd_sf"/>
</dbReference>
<dbReference type="Gene3D" id="3.40.930.10">
    <property type="entry name" value="Mannitol-specific EII, Chain A"/>
    <property type="match status" value="1"/>
</dbReference>
<proteinExistence type="predicted"/>
<dbReference type="SUPFAM" id="SSF55804">
    <property type="entry name" value="Phoshotransferase/anion transport protein"/>
    <property type="match status" value="1"/>
</dbReference>
<organism evidence="2 3">
    <name type="scientific">Loigolactobacillus backii</name>
    <dbReference type="NCBI Taxonomy" id="375175"/>
    <lineage>
        <taxon>Bacteria</taxon>
        <taxon>Bacillati</taxon>
        <taxon>Bacillota</taxon>
        <taxon>Bacilli</taxon>
        <taxon>Lactobacillales</taxon>
        <taxon>Lactobacillaceae</taxon>
        <taxon>Loigolactobacillus</taxon>
    </lineage>
</organism>
<dbReference type="AlphaFoldDB" id="A0A192H129"/>
<dbReference type="Gene3D" id="1.10.10.10">
    <property type="entry name" value="Winged helix-like DNA-binding domain superfamily/Winged helix DNA-binding domain"/>
    <property type="match status" value="2"/>
</dbReference>
<dbReference type="OrthoDB" id="2358583at2"/>
<dbReference type="Pfam" id="PF08279">
    <property type="entry name" value="HTH_11"/>
    <property type="match status" value="1"/>
</dbReference>
<keyword evidence="3" id="KW-1185">Reference proteome</keyword>
<evidence type="ECO:0000313" key="2">
    <source>
        <dbReference type="EMBL" id="ANK61947.1"/>
    </source>
</evidence>
<dbReference type="PANTHER" id="PTHR30185">
    <property type="entry name" value="CRYPTIC BETA-GLUCOSIDE BGL OPERON ANTITERMINATOR"/>
    <property type="match status" value="1"/>
</dbReference>
<feature type="domain" description="Helix-turn-helix type 11" evidence="1">
    <location>
        <begin position="5"/>
        <end position="45"/>
    </location>
</feature>
<dbReference type="RefSeq" id="WP_068279305.1">
    <property type="nucleotide sequence ID" value="NZ_CP014873.1"/>
</dbReference>
<dbReference type="EMBL" id="CP014873">
    <property type="protein sequence ID" value="ANK61947.1"/>
    <property type="molecule type" value="Genomic_DNA"/>
</dbReference>
<sequence>MLNDRQIKIITILEQHDLSGDELANILDASRRTIIRDVAAINYWLKAENLGEVTNFKGYHLKITNQAVLNQHLQQIKQTSNQILYLLLANKYITAATLEETTFLSKVAIQSELAYLREEYVRILNIKSQTGKGYFVEIPFERRLDFMANLIFENSELVEFSYPQEKQLLELKINLQKSNSANEFILKNENAKQFKAQLLAVEQYATTYLGIKVSNDIFTRADLADEKGYSLLTTFFDLKTANLAKLDIDGIRQIVDTINQKYHFDFSDRLFYQKILKHLSRSIAFPIYQINDLDGQMDLLRIRNPFLFDFGLELKNILSVKFKNSYIDGNLLALYLIYAVQNHKEARVKILLHATRPSFGDINKLIIEENTMNVDVTLVTSPKEASRLAATNKFALLLYNGELQAADEKNELQYNLTFTGVVNQDVIARLHELAAKNYFQQNLINFFPEINWVHVPGKKNIDSLLETGLKDFVKRTVMTEKQKESLISREQEGNRLVLNHISIPHATTSLTSSFRLFAISFDGNRKLERTSVNMILIVLVDKDSEQESNIFGYLYRQLKQQDINLLSQKKDYPTVLKLLGSGSKSG</sequence>
<name>A0A192H129_9LACO</name>
<protein>
    <recommendedName>
        <fullName evidence="1">Helix-turn-helix type 11 domain-containing protein</fullName>
    </recommendedName>
</protein>
<gene>
    <name evidence="2" type="ORF">AYR53_03685</name>
</gene>